<keyword evidence="1" id="KW-0732">Signal</keyword>
<sequence>MTLVRRCLEILSCAVLLLEVASWHQRVRCDASTVKADISCHKIGIERFEDNSRIVMSAERVTGLGLEHSSALACGRPLTHVREKRAEFNHIPQYYLGYRLDGLC</sequence>
<feature type="chain" id="PRO_5040355837" description="Secreted protein" evidence="1">
    <location>
        <begin position="30"/>
        <end position="104"/>
    </location>
</feature>
<name>A0A9P7ZAP4_9HELO</name>
<evidence type="ECO:0000313" key="3">
    <source>
        <dbReference type="Proteomes" id="UP000887226"/>
    </source>
</evidence>
<dbReference type="AlphaFoldDB" id="A0A9P7ZAP4"/>
<organism evidence="2 3">
    <name type="scientific">Calycina marina</name>
    <dbReference type="NCBI Taxonomy" id="1763456"/>
    <lineage>
        <taxon>Eukaryota</taxon>
        <taxon>Fungi</taxon>
        <taxon>Dikarya</taxon>
        <taxon>Ascomycota</taxon>
        <taxon>Pezizomycotina</taxon>
        <taxon>Leotiomycetes</taxon>
        <taxon>Helotiales</taxon>
        <taxon>Pezizellaceae</taxon>
        <taxon>Calycina</taxon>
    </lineage>
</organism>
<evidence type="ECO:0000313" key="2">
    <source>
        <dbReference type="EMBL" id="KAG9247983.1"/>
    </source>
</evidence>
<reference evidence="2" key="1">
    <citation type="journal article" date="2021" name="IMA Fungus">
        <title>Genomic characterization of three marine fungi, including Emericellopsis atlantica sp. nov. with signatures of a generalist lifestyle and marine biomass degradation.</title>
        <authorList>
            <person name="Hagestad O.C."/>
            <person name="Hou L."/>
            <person name="Andersen J.H."/>
            <person name="Hansen E.H."/>
            <person name="Altermark B."/>
            <person name="Li C."/>
            <person name="Kuhnert E."/>
            <person name="Cox R.J."/>
            <person name="Crous P.W."/>
            <person name="Spatafora J.W."/>
            <person name="Lail K."/>
            <person name="Amirebrahimi M."/>
            <person name="Lipzen A."/>
            <person name="Pangilinan J."/>
            <person name="Andreopoulos W."/>
            <person name="Hayes R.D."/>
            <person name="Ng V."/>
            <person name="Grigoriev I.V."/>
            <person name="Jackson S.A."/>
            <person name="Sutton T.D.S."/>
            <person name="Dobson A.D.W."/>
            <person name="Rama T."/>
        </authorList>
    </citation>
    <scope>NUCLEOTIDE SEQUENCE</scope>
    <source>
        <strain evidence="2">TRa3180A</strain>
    </source>
</reference>
<feature type="signal peptide" evidence="1">
    <location>
        <begin position="1"/>
        <end position="29"/>
    </location>
</feature>
<proteinExistence type="predicted"/>
<gene>
    <name evidence="2" type="ORF">BJ878DRAFT_490109</name>
</gene>
<protein>
    <recommendedName>
        <fullName evidence="4">Secreted protein</fullName>
    </recommendedName>
</protein>
<comment type="caution">
    <text evidence="2">The sequence shown here is derived from an EMBL/GenBank/DDBJ whole genome shotgun (WGS) entry which is preliminary data.</text>
</comment>
<evidence type="ECO:0000256" key="1">
    <source>
        <dbReference type="SAM" id="SignalP"/>
    </source>
</evidence>
<dbReference type="Proteomes" id="UP000887226">
    <property type="component" value="Unassembled WGS sequence"/>
</dbReference>
<dbReference type="EMBL" id="MU253758">
    <property type="protein sequence ID" value="KAG9247983.1"/>
    <property type="molecule type" value="Genomic_DNA"/>
</dbReference>
<evidence type="ECO:0008006" key="4">
    <source>
        <dbReference type="Google" id="ProtNLM"/>
    </source>
</evidence>
<keyword evidence="3" id="KW-1185">Reference proteome</keyword>
<accession>A0A9P7ZAP4</accession>